<feature type="domain" description="PepSY" evidence="1">
    <location>
        <begin position="178"/>
        <end position="233"/>
    </location>
</feature>
<keyword evidence="3" id="KW-1185">Reference proteome</keyword>
<reference evidence="2 3" key="1">
    <citation type="submission" date="2023-12" db="EMBL/GenBank/DDBJ databases">
        <title>Jeotgalibacillus haloalkaliphilus sp. nov., a novel salt-tolerant bacteria, isolated from the estuary of the Fenhe River into the Yellow River.</title>
        <authorList>
            <person name="Li Y."/>
        </authorList>
    </citation>
    <scope>NUCLEOTIDE SEQUENCE [LARGE SCALE GENOMIC DNA]</scope>
    <source>
        <strain evidence="2 3">HH7-29</strain>
    </source>
</reference>
<dbReference type="RefSeq" id="WP_322421945.1">
    <property type="nucleotide sequence ID" value="NZ_JAXQNN010000004.1"/>
</dbReference>
<dbReference type="InterPro" id="IPR025711">
    <property type="entry name" value="PepSY"/>
</dbReference>
<evidence type="ECO:0000313" key="3">
    <source>
        <dbReference type="Proteomes" id="UP001292084"/>
    </source>
</evidence>
<sequence length="238" mass="25928">MKKQRIIWMTGGALIAVVLIVIVQQLMTSGTSAAPMTEGEAIQFINEQYPGSTPELIDESGSTFLFNLTNQNGEYELEIDRENKSVAYLNNVSMNEPAEDGQNASEELTEEEAIAVAGETSNGEVVSSTLLADEGNKRYEVVLEEENRILTIEVDAASGESRVTAEETKNTEEPARILSEQEAIDIALGTVSGEVDDVDLEQQDGVPYFLIEIETEEGDATVQINAISGEIMSTIWDD</sequence>
<comment type="caution">
    <text evidence="2">The sequence shown here is derived from an EMBL/GenBank/DDBJ whole genome shotgun (WGS) entry which is preliminary data.</text>
</comment>
<dbReference type="Gene3D" id="3.10.450.40">
    <property type="match status" value="2"/>
</dbReference>
<dbReference type="Proteomes" id="UP001292084">
    <property type="component" value="Unassembled WGS sequence"/>
</dbReference>
<protein>
    <submittedName>
        <fullName evidence="2">PepSY domain-containing protein</fullName>
    </submittedName>
</protein>
<name>A0ABU5KPF4_9BACL</name>
<proteinExistence type="predicted"/>
<gene>
    <name evidence="2" type="ORF">UFB30_12060</name>
</gene>
<evidence type="ECO:0000313" key="2">
    <source>
        <dbReference type="EMBL" id="MDZ5712963.1"/>
    </source>
</evidence>
<accession>A0ABU5KPF4</accession>
<dbReference type="EMBL" id="JAXQNN010000004">
    <property type="protein sequence ID" value="MDZ5712963.1"/>
    <property type="molecule type" value="Genomic_DNA"/>
</dbReference>
<evidence type="ECO:0000259" key="1">
    <source>
        <dbReference type="Pfam" id="PF03413"/>
    </source>
</evidence>
<organism evidence="2 3">
    <name type="scientific">Jeotgalibacillus haloalkalitolerans</name>
    <dbReference type="NCBI Taxonomy" id="3104292"/>
    <lineage>
        <taxon>Bacteria</taxon>
        <taxon>Bacillati</taxon>
        <taxon>Bacillota</taxon>
        <taxon>Bacilli</taxon>
        <taxon>Bacillales</taxon>
        <taxon>Caryophanaceae</taxon>
        <taxon>Jeotgalibacillus</taxon>
    </lineage>
</organism>
<feature type="domain" description="PepSY" evidence="1">
    <location>
        <begin position="108"/>
        <end position="160"/>
    </location>
</feature>
<dbReference type="Pfam" id="PF03413">
    <property type="entry name" value="PepSY"/>
    <property type="match status" value="2"/>
</dbReference>